<gene>
    <name evidence="2" type="ORF">SDRG_07817</name>
</gene>
<dbReference type="RefSeq" id="XP_008611896.1">
    <property type="nucleotide sequence ID" value="XM_008613674.1"/>
</dbReference>
<proteinExistence type="predicted"/>
<dbReference type="OrthoDB" id="78161at2759"/>
<dbReference type="VEuPathDB" id="FungiDB:SDRG_07817"/>
<accession>T0QL27</accession>
<dbReference type="GeneID" id="19948544"/>
<dbReference type="Proteomes" id="UP000030762">
    <property type="component" value="Unassembled WGS sequence"/>
</dbReference>
<keyword evidence="3" id="KW-1185">Reference proteome</keyword>
<protein>
    <submittedName>
        <fullName evidence="2">Uncharacterized protein</fullName>
    </submittedName>
</protein>
<evidence type="ECO:0000313" key="2">
    <source>
        <dbReference type="EMBL" id="EQC34490.1"/>
    </source>
</evidence>
<dbReference type="AlphaFoldDB" id="T0QL27"/>
<dbReference type="EMBL" id="JH767154">
    <property type="protein sequence ID" value="EQC34490.1"/>
    <property type="molecule type" value="Genomic_DNA"/>
</dbReference>
<name>T0QL27_SAPDV</name>
<keyword evidence="1" id="KW-1133">Transmembrane helix</keyword>
<sequence length="123" mass="13164">MVAQGSGSSVFDGLLVVLYIFLGVFCFMLLLGFYFCYKNARADAELDELQGYREVEDPPCLNATRDTVCSRGQGIHCDKIDTKVALRVIASTAPALPSQTSFSITKSHAAVAPAPVAAQTTTL</sequence>
<evidence type="ECO:0000256" key="1">
    <source>
        <dbReference type="SAM" id="Phobius"/>
    </source>
</evidence>
<organism evidence="2 3">
    <name type="scientific">Saprolegnia diclina (strain VS20)</name>
    <dbReference type="NCBI Taxonomy" id="1156394"/>
    <lineage>
        <taxon>Eukaryota</taxon>
        <taxon>Sar</taxon>
        <taxon>Stramenopiles</taxon>
        <taxon>Oomycota</taxon>
        <taxon>Saprolegniomycetes</taxon>
        <taxon>Saprolegniales</taxon>
        <taxon>Saprolegniaceae</taxon>
        <taxon>Saprolegnia</taxon>
    </lineage>
</organism>
<keyword evidence="1" id="KW-0472">Membrane</keyword>
<feature type="transmembrane region" description="Helical" evidence="1">
    <location>
        <begin position="16"/>
        <end position="37"/>
    </location>
</feature>
<keyword evidence="1" id="KW-0812">Transmembrane</keyword>
<evidence type="ECO:0000313" key="3">
    <source>
        <dbReference type="Proteomes" id="UP000030762"/>
    </source>
</evidence>
<reference evidence="2 3" key="1">
    <citation type="submission" date="2012-04" db="EMBL/GenBank/DDBJ databases">
        <title>The Genome Sequence of Saprolegnia declina VS20.</title>
        <authorList>
            <consortium name="The Broad Institute Genome Sequencing Platform"/>
            <person name="Russ C."/>
            <person name="Nusbaum C."/>
            <person name="Tyler B."/>
            <person name="van West P."/>
            <person name="Dieguez-Uribeondo J."/>
            <person name="de Bruijn I."/>
            <person name="Tripathy S."/>
            <person name="Jiang R."/>
            <person name="Young S.K."/>
            <person name="Zeng Q."/>
            <person name="Gargeya S."/>
            <person name="Fitzgerald M."/>
            <person name="Haas B."/>
            <person name="Abouelleil A."/>
            <person name="Alvarado L."/>
            <person name="Arachchi H.M."/>
            <person name="Berlin A."/>
            <person name="Chapman S.B."/>
            <person name="Goldberg J."/>
            <person name="Griggs A."/>
            <person name="Gujja S."/>
            <person name="Hansen M."/>
            <person name="Howarth C."/>
            <person name="Imamovic A."/>
            <person name="Larimer J."/>
            <person name="McCowen C."/>
            <person name="Montmayeur A."/>
            <person name="Murphy C."/>
            <person name="Neiman D."/>
            <person name="Pearson M."/>
            <person name="Priest M."/>
            <person name="Roberts A."/>
            <person name="Saif S."/>
            <person name="Shea T."/>
            <person name="Sisk P."/>
            <person name="Sykes S."/>
            <person name="Wortman J."/>
            <person name="Nusbaum C."/>
            <person name="Birren B."/>
        </authorList>
    </citation>
    <scope>NUCLEOTIDE SEQUENCE [LARGE SCALE GENOMIC DNA]</scope>
    <source>
        <strain evidence="2 3">VS20</strain>
    </source>
</reference>
<dbReference type="OMA" id="YFCYKNA"/>
<dbReference type="InParanoid" id="T0QL27"/>